<dbReference type="InterPro" id="IPR025392">
    <property type="entry name" value="DUF4124"/>
</dbReference>
<feature type="region of interest" description="Disordered" evidence="1">
    <location>
        <begin position="207"/>
        <end position="253"/>
    </location>
</feature>
<sequence length="253" mass="25708" precursor="true">MEVPVSRRNYVSLTGVAVLALAGLVIFARPAVSGKVYMWTDEAGVRHITDTPPPEQKSGVKELTANPAPAREAAPAPAASAAPGGASGSVWGGGPGAAGILPGLLSGQNPGGGAGNAPSGSAGGAGDAAKGLVPASVADDLVRSALQSAQEQARDGNLPGMAAPGDVMPGSPVAGTEAPARAPSAADEARLNELRTRLDALEKEKAAYDLQERRARSKGDGYAKQRARYRQSDVEKRIDEVQEQMRSLTPASE</sequence>
<evidence type="ECO:0000256" key="1">
    <source>
        <dbReference type="SAM" id="MobiDB-lite"/>
    </source>
</evidence>
<accession>A0A0H3A941</accession>
<feature type="compositionally biased region" description="Basic and acidic residues" evidence="1">
    <location>
        <begin position="207"/>
        <end position="223"/>
    </location>
</feature>
<dbReference type="AlphaFoldDB" id="A0A0H3A941"/>
<feature type="compositionally biased region" description="Low complexity" evidence="1">
    <location>
        <begin position="67"/>
        <end position="84"/>
    </location>
</feature>
<organism evidence="3 4">
    <name type="scientific">Nitratidesulfovibrio vulgaris (strain DP4)</name>
    <name type="common">Desulfovibrio vulgaris</name>
    <dbReference type="NCBI Taxonomy" id="391774"/>
    <lineage>
        <taxon>Bacteria</taxon>
        <taxon>Pseudomonadati</taxon>
        <taxon>Thermodesulfobacteriota</taxon>
        <taxon>Desulfovibrionia</taxon>
        <taxon>Desulfovibrionales</taxon>
        <taxon>Desulfovibrionaceae</taxon>
        <taxon>Nitratidesulfovibrio</taxon>
    </lineage>
</organism>
<evidence type="ECO:0000313" key="4">
    <source>
        <dbReference type="Proteomes" id="UP000009173"/>
    </source>
</evidence>
<proteinExistence type="predicted"/>
<feature type="compositionally biased region" description="Basic and acidic residues" evidence="1">
    <location>
        <begin position="230"/>
        <end position="240"/>
    </location>
</feature>
<dbReference type="Proteomes" id="UP000009173">
    <property type="component" value="Chromosome"/>
</dbReference>
<feature type="compositionally biased region" description="Gly residues" evidence="1">
    <location>
        <begin position="109"/>
        <end position="126"/>
    </location>
</feature>
<name>A0A0H3A941_NITV4</name>
<feature type="compositionally biased region" description="Polar residues" evidence="1">
    <location>
        <begin position="244"/>
        <end position="253"/>
    </location>
</feature>
<feature type="region of interest" description="Disordered" evidence="1">
    <location>
        <begin position="147"/>
        <end position="188"/>
    </location>
</feature>
<protein>
    <recommendedName>
        <fullName evidence="2">DUF4124 domain-containing protein</fullName>
    </recommendedName>
</protein>
<dbReference type="KEGG" id="dvl:Dvul_1799"/>
<evidence type="ECO:0000259" key="2">
    <source>
        <dbReference type="Pfam" id="PF13511"/>
    </source>
</evidence>
<dbReference type="Pfam" id="PF13511">
    <property type="entry name" value="DUF4124"/>
    <property type="match status" value="1"/>
</dbReference>
<feature type="region of interest" description="Disordered" evidence="1">
    <location>
        <begin position="67"/>
        <end position="87"/>
    </location>
</feature>
<feature type="region of interest" description="Disordered" evidence="1">
    <location>
        <begin position="109"/>
        <end position="128"/>
    </location>
</feature>
<gene>
    <name evidence="3" type="ordered locus">Dvul_1799</name>
</gene>
<evidence type="ECO:0000313" key="3">
    <source>
        <dbReference type="EMBL" id="ABM28816.1"/>
    </source>
</evidence>
<reference evidence="4" key="1">
    <citation type="journal article" date="2009" name="Environ. Microbiol.">
        <title>Contribution of mobile genetic elements to Desulfovibrio vulgaris genome plasticity.</title>
        <authorList>
            <person name="Walker C.B."/>
            <person name="Stolyar S."/>
            <person name="Chivian D."/>
            <person name="Pinel N."/>
            <person name="Gabster J.A."/>
            <person name="Dehal P.S."/>
            <person name="He Z."/>
            <person name="Yang Z.K."/>
            <person name="Yen H.C."/>
            <person name="Zhou J."/>
            <person name="Wall J.D."/>
            <person name="Hazen T.C."/>
            <person name="Arkin A.P."/>
            <person name="Stahl D.A."/>
        </authorList>
    </citation>
    <scope>NUCLEOTIDE SEQUENCE [LARGE SCALE GENOMIC DNA]</scope>
    <source>
        <strain evidence="4">DP4</strain>
    </source>
</reference>
<feature type="compositionally biased region" description="Low complexity" evidence="1">
    <location>
        <begin position="177"/>
        <end position="186"/>
    </location>
</feature>
<feature type="domain" description="DUF4124" evidence="2">
    <location>
        <begin position="24"/>
        <end position="79"/>
    </location>
</feature>
<dbReference type="EMBL" id="CP000527">
    <property type="protein sequence ID" value="ABM28816.1"/>
    <property type="molecule type" value="Genomic_DNA"/>
</dbReference>
<dbReference type="HOGENOM" id="CLU_1114421_0_0_7"/>